<keyword evidence="4" id="KW-1185">Reference proteome</keyword>
<dbReference type="SUPFAM" id="SSF48452">
    <property type="entry name" value="TPR-like"/>
    <property type="match status" value="1"/>
</dbReference>
<dbReference type="Gene3D" id="1.25.40.10">
    <property type="entry name" value="Tetratricopeptide repeat domain"/>
    <property type="match status" value="1"/>
</dbReference>
<dbReference type="InterPro" id="IPR011990">
    <property type="entry name" value="TPR-like_helical_dom_sf"/>
</dbReference>
<dbReference type="InterPro" id="IPR019734">
    <property type="entry name" value="TPR_rpt"/>
</dbReference>
<evidence type="ECO:0000313" key="4">
    <source>
        <dbReference type="Proteomes" id="UP000321907"/>
    </source>
</evidence>
<dbReference type="Proteomes" id="UP000321907">
    <property type="component" value="Unassembled WGS sequence"/>
</dbReference>
<dbReference type="AlphaFoldDB" id="A0A5C7FR34"/>
<dbReference type="PROSITE" id="PS50005">
    <property type="entry name" value="TPR"/>
    <property type="match status" value="1"/>
</dbReference>
<sequence>MRILSLISFFLLLSFALPAQNEEALEMAKAAITKMDDGDISEALELLEKAWKMDPGNQLYPYEIGYAHYLNEDYAAAVKVLKKLSKKQGAGKQVFSLLGNAYDNLDNQKKAVKAYKTGIKNYPESGIFYVELGILEGRRNNWNEAGKYWEQGIVTEPNYPSNYFHLANLFAQTDNRIWALLYGEIFMNLERNSRRTPLMSESLYVTWRESVKLEKDSATVDLYQSINWSMTDAMELKFPAPLIYSTAVTFGTTAVTGKTDLNSTTLHELRAQTLSYWEDKGYFSEYPNILLDYQKTVRDAGHFETYNYWLMSQGDPVGWEFWLDGHQEEFDAFVSWFNANPLEIPKEKVMVRSTF</sequence>
<dbReference type="SMART" id="SM00028">
    <property type="entry name" value="TPR"/>
    <property type="match status" value="3"/>
</dbReference>
<evidence type="ECO:0000256" key="1">
    <source>
        <dbReference type="PROSITE-ProRule" id="PRU00339"/>
    </source>
</evidence>
<dbReference type="RefSeq" id="WP_147929855.1">
    <property type="nucleotide sequence ID" value="NZ_VOXD01000007.1"/>
</dbReference>
<feature type="signal peptide" evidence="2">
    <location>
        <begin position="1"/>
        <end position="19"/>
    </location>
</feature>
<keyword evidence="1" id="KW-0802">TPR repeat</keyword>
<dbReference type="Pfam" id="PF14559">
    <property type="entry name" value="TPR_19"/>
    <property type="match status" value="1"/>
</dbReference>
<feature type="chain" id="PRO_5022688239" evidence="2">
    <location>
        <begin position="20"/>
        <end position="355"/>
    </location>
</feature>
<keyword evidence="2" id="KW-0732">Signal</keyword>
<dbReference type="EMBL" id="VOXD01000007">
    <property type="protein sequence ID" value="TXF90373.1"/>
    <property type="molecule type" value="Genomic_DNA"/>
</dbReference>
<organism evidence="3 4">
    <name type="scientific">Neolewinella aurantiaca</name>
    <dbReference type="NCBI Taxonomy" id="2602767"/>
    <lineage>
        <taxon>Bacteria</taxon>
        <taxon>Pseudomonadati</taxon>
        <taxon>Bacteroidota</taxon>
        <taxon>Saprospiria</taxon>
        <taxon>Saprospirales</taxon>
        <taxon>Lewinellaceae</taxon>
        <taxon>Neolewinella</taxon>
    </lineage>
</organism>
<accession>A0A5C7FR34</accession>
<protein>
    <submittedName>
        <fullName evidence="3">Tetratricopeptide repeat protein</fullName>
    </submittedName>
</protein>
<name>A0A5C7FR34_9BACT</name>
<comment type="caution">
    <text evidence="3">The sequence shown here is derived from an EMBL/GenBank/DDBJ whole genome shotgun (WGS) entry which is preliminary data.</text>
</comment>
<reference evidence="3 4" key="1">
    <citation type="submission" date="2019-08" db="EMBL/GenBank/DDBJ databases">
        <title>Lewinella sp. strain SSH13 Genome sequencing and assembly.</title>
        <authorList>
            <person name="Kim I."/>
        </authorList>
    </citation>
    <scope>NUCLEOTIDE SEQUENCE [LARGE SCALE GENOMIC DNA]</scope>
    <source>
        <strain evidence="3 4">SSH13</strain>
    </source>
</reference>
<proteinExistence type="predicted"/>
<gene>
    <name evidence="3" type="ORF">FUA23_06170</name>
</gene>
<evidence type="ECO:0000313" key="3">
    <source>
        <dbReference type="EMBL" id="TXF90373.1"/>
    </source>
</evidence>
<evidence type="ECO:0000256" key="2">
    <source>
        <dbReference type="SAM" id="SignalP"/>
    </source>
</evidence>
<dbReference type="OrthoDB" id="793001at2"/>
<feature type="repeat" description="TPR" evidence="1">
    <location>
        <begin position="92"/>
        <end position="125"/>
    </location>
</feature>